<evidence type="ECO:0000256" key="1">
    <source>
        <dbReference type="SAM" id="MobiDB-lite"/>
    </source>
</evidence>
<gene>
    <name evidence="2" type="ORF">P5673_005379</name>
</gene>
<feature type="compositionally biased region" description="Basic and acidic residues" evidence="1">
    <location>
        <begin position="1"/>
        <end position="11"/>
    </location>
</feature>
<sequence>MNDKFNTELTKKMRRKSSGNMSSASSTSSSFSCFSGESSPGMDLGSVSEVEAHLIDMAENAKQRRRGRSKSVPQIKRVRTSSTDEPIDLTVNTKIDARSFQEMPSTSLCSTEL</sequence>
<dbReference type="EMBL" id="JARQWQ010000009">
    <property type="protein sequence ID" value="KAK2569554.1"/>
    <property type="molecule type" value="Genomic_DNA"/>
</dbReference>
<dbReference type="Proteomes" id="UP001249851">
    <property type="component" value="Unassembled WGS sequence"/>
</dbReference>
<accession>A0AAD9VCR8</accession>
<dbReference type="AlphaFoldDB" id="A0AAD9VCR8"/>
<keyword evidence="3" id="KW-1185">Reference proteome</keyword>
<feature type="compositionally biased region" description="Basic and acidic residues" evidence="1">
    <location>
        <begin position="50"/>
        <end position="62"/>
    </location>
</feature>
<evidence type="ECO:0000313" key="2">
    <source>
        <dbReference type="EMBL" id="KAK2569554.1"/>
    </source>
</evidence>
<feature type="compositionally biased region" description="Low complexity" evidence="1">
    <location>
        <begin position="18"/>
        <end position="39"/>
    </location>
</feature>
<proteinExistence type="predicted"/>
<organism evidence="2 3">
    <name type="scientific">Acropora cervicornis</name>
    <name type="common">Staghorn coral</name>
    <dbReference type="NCBI Taxonomy" id="6130"/>
    <lineage>
        <taxon>Eukaryota</taxon>
        <taxon>Metazoa</taxon>
        <taxon>Cnidaria</taxon>
        <taxon>Anthozoa</taxon>
        <taxon>Hexacorallia</taxon>
        <taxon>Scleractinia</taxon>
        <taxon>Astrocoeniina</taxon>
        <taxon>Acroporidae</taxon>
        <taxon>Acropora</taxon>
    </lineage>
</organism>
<dbReference type="PROSITE" id="PS51257">
    <property type="entry name" value="PROKAR_LIPOPROTEIN"/>
    <property type="match status" value="1"/>
</dbReference>
<reference evidence="2" key="1">
    <citation type="journal article" date="2023" name="G3 (Bethesda)">
        <title>Whole genome assembly and annotation of the endangered Caribbean coral Acropora cervicornis.</title>
        <authorList>
            <person name="Selwyn J.D."/>
            <person name="Vollmer S.V."/>
        </authorList>
    </citation>
    <scope>NUCLEOTIDE SEQUENCE</scope>
    <source>
        <strain evidence="2">K2</strain>
    </source>
</reference>
<evidence type="ECO:0000313" key="3">
    <source>
        <dbReference type="Proteomes" id="UP001249851"/>
    </source>
</evidence>
<protein>
    <submittedName>
        <fullName evidence="2">Uncharacterized protein</fullName>
    </submittedName>
</protein>
<comment type="caution">
    <text evidence="2">The sequence shown here is derived from an EMBL/GenBank/DDBJ whole genome shotgun (WGS) entry which is preliminary data.</text>
</comment>
<feature type="region of interest" description="Disordered" evidence="1">
    <location>
        <begin position="1"/>
        <end position="86"/>
    </location>
</feature>
<reference evidence="2" key="2">
    <citation type="journal article" date="2023" name="Science">
        <title>Genomic signatures of disease resistance in endangered staghorn corals.</title>
        <authorList>
            <person name="Vollmer S.V."/>
            <person name="Selwyn J.D."/>
            <person name="Despard B.A."/>
            <person name="Roesel C.L."/>
        </authorList>
    </citation>
    <scope>NUCLEOTIDE SEQUENCE</scope>
    <source>
        <strain evidence="2">K2</strain>
    </source>
</reference>
<name>A0AAD9VCR8_ACRCE</name>